<dbReference type="InParanoid" id="A0A151Z5H8"/>
<feature type="signal peptide" evidence="2">
    <location>
        <begin position="1"/>
        <end position="20"/>
    </location>
</feature>
<evidence type="ECO:0000256" key="2">
    <source>
        <dbReference type="SAM" id="SignalP"/>
    </source>
</evidence>
<evidence type="ECO:0000313" key="4">
    <source>
        <dbReference type="EMBL" id="KYQ89216.1"/>
    </source>
</evidence>
<evidence type="ECO:0000256" key="1">
    <source>
        <dbReference type="PROSITE-ProRule" id="PRU00325"/>
    </source>
</evidence>
<dbReference type="AlphaFoldDB" id="A0A151Z5H8"/>
<dbReference type="EMBL" id="LODT01000042">
    <property type="protein sequence ID" value="KYQ89216.1"/>
    <property type="molecule type" value="Genomic_DNA"/>
</dbReference>
<accession>A0A151Z5H8</accession>
<keyword evidence="2" id="KW-0732">Signal</keyword>
<organism evidence="4 5">
    <name type="scientific">Tieghemostelium lacteum</name>
    <name type="common">Slime mold</name>
    <name type="synonym">Dictyostelium lacteum</name>
    <dbReference type="NCBI Taxonomy" id="361077"/>
    <lineage>
        <taxon>Eukaryota</taxon>
        <taxon>Amoebozoa</taxon>
        <taxon>Evosea</taxon>
        <taxon>Eumycetozoa</taxon>
        <taxon>Dictyostelia</taxon>
        <taxon>Dictyosteliales</taxon>
        <taxon>Raperosteliaceae</taxon>
        <taxon>Tieghemostelium</taxon>
    </lineage>
</organism>
<feature type="chain" id="PRO_5007592849" description="SWIM-type domain-containing protein" evidence="2">
    <location>
        <begin position="21"/>
        <end position="606"/>
    </location>
</feature>
<keyword evidence="1" id="KW-0863">Zinc-finger</keyword>
<protein>
    <recommendedName>
        <fullName evidence="3">SWIM-type domain-containing protein</fullName>
    </recommendedName>
</protein>
<gene>
    <name evidence="4" type="ORF">DLAC_10464</name>
</gene>
<comment type="caution">
    <text evidence="4">The sequence shown here is derived from an EMBL/GenBank/DDBJ whole genome shotgun (WGS) entry which is preliminary data.</text>
</comment>
<dbReference type="InterPro" id="IPR007527">
    <property type="entry name" value="Znf_SWIM"/>
</dbReference>
<sequence>MVCDMAFLLVSLGLYEVFRGSSTFRCSWCNVKKDDIHNHEHCIDNFSKPNQLRDVNFKVDSSNRAILNFGHKYPPIFRSIKMERIIPDSLHCTMSIIKLFIRLILIQSNSYYKSKNKYLDQKEISFIFKENMNVSLNPDKSSIGILEVFRNSRLNHELCIKILQNRDHLFKYFQDKGVVDIMVIQNWKLLFNQLETLVNIAINKKTTKQEWEKLSLAFGSNFNRVFGEQNVSTYLHIFICHYGFYLEQYGPIERYANFSIESSHKITKSNRIHSTNNRPNSLLFQLVCKFIRISKLKEKNSGFFQDIKGSYNKYEWNKDQVSKTTVDILFQQEVIDVPIPEDNVDMEFEESKTKQDEEYSYPEVNMSVIDTLINKYNEDEKCLSIHSLEKESSDLVVKIQGTRGLYKILISNNTITCGCGAFKTIYQKKACKHILFILKNYGWSIDSFKIYFKRNSDNFNFDLDKLERILTYLVSNSLSIDQISSPALSTDSDEVSFDCHRDSIVFPLHVDNGVPPPPPPPNDSTPIHQPSIIEFDQFQNSNNQDHQYFSSSISERSSQYQPIYTNTLNPVIDQLVNNQSTNVFNSSTIFFEKTDHDCSSPTNGYL</sequence>
<feature type="domain" description="SWIM-type" evidence="3">
    <location>
        <begin position="406"/>
        <end position="442"/>
    </location>
</feature>
<dbReference type="OrthoDB" id="33865at2759"/>
<dbReference type="PROSITE" id="PS50966">
    <property type="entry name" value="ZF_SWIM"/>
    <property type="match status" value="1"/>
</dbReference>
<keyword evidence="5" id="KW-1185">Reference proteome</keyword>
<keyword evidence="1" id="KW-0862">Zinc</keyword>
<name>A0A151Z5H8_TIELA</name>
<reference evidence="4 5" key="1">
    <citation type="submission" date="2015-12" db="EMBL/GenBank/DDBJ databases">
        <title>Dictyostelia acquired genes for synthesis and detection of signals that induce cell-type specialization by lateral gene transfer from prokaryotes.</title>
        <authorList>
            <person name="Gloeckner G."/>
            <person name="Schaap P."/>
        </authorList>
    </citation>
    <scope>NUCLEOTIDE SEQUENCE [LARGE SCALE GENOMIC DNA]</scope>
    <source>
        <strain evidence="4 5">TK</strain>
    </source>
</reference>
<dbReference type="Proteomes" id="UP000076078">
    <property type="component" value="Unassembled WGS sequence"/>
</dbReference>
<evidence type="ECO:0000313" key="5">
    <source>
        <dbReference type="Proteomes" id="UP000076078"/>
    </source>
</evidence>
<proteinExistence type="predicted"/>
<keyword evidence="1" id="KW-0479">Metal-binding</keyword>
<evidence type="ECO:0000259" key="3">
    <source>
        <dbReference type="PROSITE" id="PS50966"/>
    </source>
</evidence>
<dbReference type="GO" id="GO:0008270">
    <property type="term" value="F:zinc ion binding"/>
    <property type="evidence" value="ECO:0007669"/>
    <property type="project" value="UniProtKB-KW"/>
</dbReference>